<feature type="region of interest" description="Disordered" evidence="3">
    <location>
        <begin position="293"/>
        <end position="326"/>
    </location>
</feature>
<keyword evidence="1" id="KW-0862">Zinc</keyword>
<dbReference type="InterPro" id="IPR001878">
    <property type="entry name" value="Znf_CCHC"/>
</dbReference>
<dbReference type="EMBL" id="JAPCXB010000012">
    <property type="protein sequence ID" value="KAJ1614972.1"/>
    <property type="molecule type" value="Genomic_DNA"/>
</dbReference>
<feature type="domain" description="CCHC-type" evidence="4">
    <location>
        <begin position="248"/>
        <end position="263"/>
    </location>
</feature>
<evidence type="ECO:0000259" key="4">
    <source>
        <dbReference type="PROSITE" id="PS50158"/>
    </source>
</evidence>
<feature type="domain" description="CCHC-type" evidence="4">
    <location>
        <begin position="219"/>
        <end position="235"/>
    </location>
</feature>
<dbReference type="PROSITE" id="PS50158">
    <property type="entry name" value="ZF_CCHC"/>
    <property type="match status" value="2"/>
</dbReference>
<evidence type="ECO:0000256" key="3">
    <source>
        <dbReference type="SAM" id="MobiDB-lite"/>
    </source>
</evidence>
<dbReference type="InterPro" id="IPR042246">
    <property type="entry name" value="ZCCHC9"/>
</dbReference>
<keyword evidence="6" id="KW-1185">Reference proteome</keyword>
<feature type="compositionally biased region" description="Basic and acidic residues" evidence="3">
    <location>
        <begin position="19"/>
        <end position="35"/>
    </location>
</feature>
<feature type="compositionally biased region" description="Basic residues" evidence="3">
    <location>
        <begin position="77"/>
        <end position="89"/>
    </location>
</feature>
<dbReference type="InterPro" id="IPR036875">
    <property type="entry name" value="Znf_CCHC_sf"/>
</dbReference>
<dbReference type="PANTHER" id="PTHR46242:SF1">
    <property type="entry name" value="ZINC FINGER CCHC DOMAIN-CONTAINING PROTEIN 9"/>
    <property type="match status" value="1"/>
</dbReference>
<feature type="compositionally biased region" description="Basic and acidic residues" evidence="3">
    <location>
        <begin position="66"/>
        <end position="76"/>
    </location>
</feature>
<dbReference type="Pfam" id="PF00098">
    <property type="entry name" value="zf-CCHC"/>
    <property type="match status" value="2"/>
</dbReference>
<evidence type="ECO:0000256" key="2">
    <source>
        <dbReference type="SAM" id="Coils"/>
    </source>
</evidence>
<proteinExistence type="predicted"/>
<dbReference type="SMART" id="SM00343">
    <property type="entry name" value="ZnF_C2HC"/>
    <property type="match status" value="4"/>
</dbReference>
<reference evidence="5" key="1">
    <citation type="submission" date="2022-10" db="EMBL/GenBank/DDBJ databases">
        <title>Adaptive evolution leads to modifications in subtelomeric GC content in a zoonotic Cryptosporidium species.</title>
        <authorList>
            <person name="Li J."/>
            <person name="Feng Y."/>
            <person name="Xiao L."/>
        </authorList>
    </citation>
    <scope>NUCLEOTIDE SEQUENCE</scope>
    <source>
        <strain evidence="5">25894</strain>
    </source>
</reference>
<dbReference type="Gene3D" id="4.10.60.10">
    <property type="entry name" value="Zinc finger, CCHC-type"/>
    <property type="match status" value="2"/>
</dbReference>
<protein>
    <recommendedName>
        <fullName evidence="4">CCHC-type domain-containing protein</fullName>
    </recommendedName>
</protein>
<gene>
    <name evidence="5" type="ORF">OJ252_360</name>
</gene>
<dbReference type="SUPFAM" id="SSF57756">
    <property type="entry name" value="Retrovirus zinc finger-like domains"/>
    <property type="match status" value="1"/>
</dbReference>
<evidence type="ECO:0000313" key="5">
    <source>
        <dbReference type="EMBL" id="KAJ1614972.1"/>
    </source>
</evidence>
<keyword evidence="1" id="KW-0479">Metal-binding</keyword>
<feature type="coiled-coil region" evidence="2">
    <location>
        <begin position="95"/>
        <end position="122"/>
    </location>
</feature>
<feature type="region of interest" description="Disordered" evidence="3">
    <location>
        <begin position="1"/>
        <end position="89"/>
    </location>
</feature>
<accession>A0ABQ8PBA8</accession>
<name>A0ABQ8PBA8_9CRYT</name>
<keyword evidence="2" id="KW-0175">Coiled coil</keyword>
<keyword evidence="1" id="KW-0863">Zinc-finger</keyword>
<sequence>MSKSKGLIKDRPEKKRSKDSKSAKMAKEEVPEPRSDAGQTEIGKTCMAESPGRPSKGPEAGGQEGRCGRSDKDGVRTKKKGSKGGKKVRSGCWTADMIEESIQGLERRLSEESEKLSKSKRRRIMTRLSKLKRGLRGEVEIGGQLQKSIKTIKREMKQKSMASSISVRKNSNVVCLCCRKKGHQMSDCRYYKRADADPEDGGKPGGAACEDACGKDQFKCFLCGKTGHTLKDCKEPRSDNSVLPFASCFRCGKPGHIVAFCPSNESGSIYPRGGSCNICGSVKHLARNCDQQISKSNKNKRQSKGGSASKDSGIMDPDLMWKEAMQ</sequence>
<dbReference type="Proteomes" id="UP001071777">
    <property type="component" value="Unassembled WGS sequence"/>
</dbReference>
<evidence type="ECO:0000256" key="1">
    <source>
        <dbReference type="PROSITE-ProRule" id="PRU00047"/>
    </source>
</evidence>
<organism evidence="5 6">
    <name type="scientific">Cryptosporidium canis</name>
    <dbReference type="NCBI Taxonomy" id="195482"/>
    <lineage>
        <taxon>Eukaryota</taxon>
        <taxon>Sar</taxon>
        <taxon>Alveolata</taxon>
        <taxon>Apicomplexa</taxon>
        <taxon>Conoidasida</taxon>
        <taxon>Coccidia</taxon>
        <taxon>Eucoccidiorida</taxon>
        <taxon>Eimeriorina</taxon>
        <taxon>Cryptosporidiidae</taxon>
        <taxon>Cryptosporidium</taxon>
    </lineage>
</organism>
<dbReference type="PANTHER" id="PTHR46242">
    <property type="entry name" value="ZINC FINGER CCHC DOMAIN-CONTAINING PROTEIN 9 ZCCHC9"/>
    <property type="match status" value="1"/>
</dbReference>
<evidence type="ECO:0000313" key="6">
    <source>
        <dbReference type="Proteomes" id="UP001071777"/>
    </source>
</evidence>
<comment type="caution">
    <text evidence="5">The sequence shown here is derived from an EMBL/GenBank/DDBJ whole genome shotgun (WGS) entry which is preliminary data.</text>
</comment>